<evidence type="ECO:0000256" key="7">
    <source>
        <dbReference type="ARBA" id="ARBA00022932"/>
    </source>
</evidence>
<comment type="caution">
    <text evidence="12">The sequence shown here is derived from an EMBL/GenBank/DDBJ whole genome shotgun (WGS) entry which is preliminary data.</text>
</comment>
<gene>
    <name evidence="12" type="ORF">HMPREF9336_02247</name>
</gene>
<dbReference type="STRING" id="679197.HMPREF9336_02247"/>
<dbReference type="Pfam" id="PF00476">
    <property type="entry name" value="DNA_pol_A"/>
    <property type="match status" value="1"/>
</dbReference>
<reference evidence="12 13" key="1">
    <citation type="journal article" date="2011" name="Stand. Genomic Sci.">
        <title>High quality draft genome sequence of Segniliparus rugosus CDC 945(T)= (ATCC BAA-974(T)).</title>
        <authorList>
            <person name="Earl A.M."/>
            <person name="Desjardins C.A."/>
            <person name="Fitzgerald M.G."/>
            <person name="Arachchi H.M."/>
            <person name="Zeng Q."/>
            <person name="Mehta T."/>
            <person name="Griggs A."/>
            <person name="Birren B.W."/>
            <person name="Toney N.C."/>
            <person name="Carr J."/>
            <person name="Posey J."/>
            <person name="Butler W.R."/>
        </authorList>
    </citation>
    <scope>NUCLEOTIDE SEQUENCE [LARGE SCALE GENOMIC DNA]</scope>
    <source>
        <strain evidence="13">ATCC BAA-974 / DSM 45345 / CCUG 50838 / CIP 108380 / JCM 13579 / CDC 945</strain>
    </source>
</reference>
<dbReference type="eggNOG" id="COG0749">
    <property type="taxonomic scope" value="Bacteria"/>
</dbReference>
<sequence>MIEHRYGISEEPVSIKVVETVDGLTSFFDFVDRNHQILGLDSETTGLDIYSKGFRCRTVQFGSPEEGWVIPVERGAVFREAAIAALRAADRFVLHNASYDLQVFDKCLGVPMEELWPKVVDTKILAHLVDPRGRKEGGTGHSLEELTRHYLDADVADTVKTLMTDLAKEEKTTKANVWKKVSLDNPRYQLYAGMDPILACRLRQKLSPLVPVSARGLVGYERDLAEVCSVMERTGFLLDVDYTRKLSTRLRLDESVASEIALSYGCENVNSTDQVADVLEQMGAWIPGRTPTGKKQVNDTLLAQLAKDGNEFARSVIDAKKAGKWRKTWVDRFLQTVDPDGRCHASINPLQARTARMSITEIPAQTLPAGDWMIRRCFLADEGELIASVDYQAQELRVLAALSGDPTMIRAFAEGQDLHLLTARAAFGDHITKDDPERKYAKVVNFGRVYGGGAKTVSEQTGLGFMAAKQVVDGFDKAYPGVRVLSHKLQEEAVKSGQIVTPTGRVLPVDQDRAYAALNYLIQSTSRDVTGKALIRLHRAGFGPNLRLPIHDEVLASVPAAKARWGANRIAEIMREQMGPVLIDTDAEVGGRSWGSLYGADY</sequence>
<dbReference type="GO" id="GO:0003887">
    <property type="term" value="F:DNA-directed DNA polymerase activity"/>
    <property type="evidence" value="ECO:0007669"/>
    <property type="project" value="UniProtKB-KW"/>
</dbReference>
<dbReference type="GO" id="GO:0006302">
    <property type="term" value="P:double-strand break repair"/>
    <property type="evidence" value="ECO:0007669"/>
    <property type="project" value="TreeGrafter"/>
</dbReference>
<accession>E5XRX5</accession>
<dbReference type="GO" id="GO:0003677">
    <property type="term" value="F:DNA binding"/>
    <property type="evidence" value="ECO:0007669"/>
    <property type="project" value="UniProtKB-KW"/>
</dbReference>
<dbReference type="HOGENOM" id="CLU_437999_0_0_11"/>
<dbReference type="InterPro" id="IPR012337">
    <property type="entry name" value="RNaseH-like_sf"/>
</dbReference>
<keyword evidence="4" id="KW-0808">Transferase</keyword>
<dbReference type="Pfam" id="PF01612">
    <property type="entry name" value="DNA_pol_A_exo1"/>
    <property type="match status" value="1"/>
</dbReference>
<dbReference type="Gene3D" id="1.10.150.20">
    <property type="entry name" value="5' to 3' exonuclease, C-terminal subdomain"/>
    <property type="match status" value="1"/>
</dbReference>
<dbReference type="PANTHER" id="PTHR10133">
    <property type="entry name" value="DNA POLYMERASE I"/>
    <property type="match status" value="1"/>
</dbReference>
<feature type="domain" description="DNA-directed DNA polymerase family A palm" evidence="11">
    <location>
        <begin position="371"/>
        <end position="562"/>
    </location>
</feature>
<dbReference type="PROSITE" id="PS00447">
    <property type="entry name" value="DNA_POLYMERASE_A"/>
    <property type="match status" value="1"/>
</dbReference>
<dbReference type="InterPro" id="IPR043502">
    <property type="entry name" value="DNA/RNA_pol_sf"/>
</dbReference>
<organism evidence="12 13">
    <name type="scientific">Segniliparus rugosus (strain ATCC BAA-974 / DSM 45345 / CCUG 50838 / CIP 108380 / JCM 13579 / CDC 945)</name>
    <dbReference type="NCBI Taxonomy" id="679197"/>
    <lineage>
        <taxon>Bacteria</taxon>
        <taxon>Bacillati</taxon>
        <taxon>Actinomycetota</taxon>
        <taxon>Actinomycetes</taxon>
        <taxon>Mycobacteriales</taxon>
        <taxon>Segniliparaceae</taxon>
        <taxon>Segniliparus</taxon>
    </lineage>
</organism>
<dbReference type="InterPro" id="IPR002298">
    <property type="entry name" value="DNA_polymerase_A"/>
</dbReference>
<dbReference type="EMBL" id="ACZI02000002">
    <property type="protein sequence ID" value="EFV12910.1"/>
    <property type="molecule type" value="Genomic_DNA"/>
</dbReference>
<dbReference type="AlphaFoldDB" id="E5XRX5"/>
<evidence type="ECO:0000256" key="8">
    <source>
        <dbReference type="ARBA" id="ARBA00023125"/>
    </source>
</evidence>
<keyword evidence="8" id="KW-0238">DNA-binding</keyword>
<feature type="domain" description="3'-5' exonuclease" evidence="10">
    <location>
        <begin position="15"/>
        <end position="211"/>
    </location>
</feature>
<protein>
    <recommendedName>
        <fullName evidence="3">DNA polymerase I</fullName>
        <ecNumber evidence="2">2.7.7.7</ecNumber>
    </recommendedName>
</protein>
<dbReference type="Gene3D" id="3.30.420.10">
    <property type="entry name" value="Ribonuclease H-like superfamily/Ribonuclease H"/>
    <property type="match status" value="1"/>
</dbReference>
<comment type="similarity">
    <text evidence="1">Belongs to the DNA polymerase type-A family.</text>
</comment>
<evidence type="ECO:0000256" key="3">
    <source>
        <dbReference type="ARBA" id="ARBA00020311"/>
    </source>
</evidence>
<dbReference type="Gene3D" id="1.20.1060.10">
    <property type="entry name" value="Taq DNA Polymerase, Chain T, domain 4"/>
    <property type="match status" value="1"/>
</dbReference>
<dbReference type="OrthoDB" id="5196455at2"/>
<name>E5XRX5_SEGRC</name>
<evidence type="ECO:0000256" key="9">
    <source>
        <dbReference type="ARBA" id="ARBA00049244"/>
    </source>
</evidence>
<evidence type="ECO:0000256" key="6">
    <source>
        <dbReference type="ARBA" id="ARBA00022705"/>
    </source>
</evidence>
<keyword evidence="7" id="KW-0239">DNA-directed DNA polymerase</keyword>
<evidence type="ECO:0000313" key="12">
    <source>
        <dbReference type="EMBL" id="EFV12910.1"/>
    </source>
</evidence>
<dbReference type="SMART" id="SM00474">
    <property type="entry name" value="35EXOc"/>
    <property type="match status" value="1"/>
</dbReference>
<dbReference type="InterPro" id="IPR002562">
    <property type="entry name" value="3'-5'_exonuclease_dom"/>
</dbReference>
<proteinExistence type="inferred from homology"/>
<dbReference type="SUPFAM" id="SSF56672">
    <property type="entry name" value="DNA/RNA polymerases"/>
    <property type="match status" value="1"/>
</dbReference>
<dbReference type="SUPFAM" id="SSF53098">
    <property type="entry name" value="Ribonuclease H-like"/>
    <property type="match status" value="1"/>
</dbReference>
<evidence type="ECO:0000259" key="10">
    <source>
        <dbReference type="SMART" id="SM00474"/>
    </source>
</evidence>
<dbReference type="SMART" id="SM00482">
    <property type="entry name" value="POLAc"/>
    <property type="match status" value="1"/>
</dbReference>
<keyword evidence="13" id="KW-1185">Reference proteome</keyword>
<comment type="catalytic activity">
    <reaction evidence="9">
        <text>DNA(n) + a 2'-deoxyribonucleoside 5'-triphosphate = DNA(n+1) + diphosphate</text>
        <dbReference type="Rhea" id="RHEA:22508"/>
        <dbReference type="Rhea" id="RHEA-COMP:17339"/>
        <dbReference type="Rhea" id="RHEA-COMP:17340"/>
        <dbReference type="ChEBI" id="CHEBI:33019"/>
        <dbReference type="ChEBI" id="CHEBI:61560"/>
        <dbReference type="ChEBI" id="CHEBI:173112"/>
        <dbReference type="EC" id="2.7.7.7"/>
    </reaction>
</comment>
<dbReference type="PANTHER" id="PTHR10133:SF27">
    <property type="entry name" value="DNA POLYMERASE NU"/>
    <property type="match status" value="1"/>
</dbReference>
<dbReference type="RefSeq" id="WP_007470420.1">
    <property type="nucleotide sequence ID" value="NZ_KI391953.1"/>
</dbReference>
<dbReference type="GO" id="GO:0008408">
    <property type="term" value="F:3'-5' exonuclease activity"/>
    <property type="evidence" value="ECO:0007669"/>
    <property type="project" value="InterPro"/>
</dbReference>
<evidence type="ECO:0000256" key="2">
    <source>
        <dbReference type="ARBA" id="ARBA00012417"/>
    </source>
</evidence>
<dbReference type="InterPro" id="IPR001098">
    <property type="entry name" value="DNA-dir_DNA_pol_A_palm_dom"/>
</dbReference>
<keyword evidence="5" id="KW-0548">Nucleotidyltransferase</keyword>
<dbReference type="PRINTS" id="PR00868">
    <property type="entry name" value="DNAPOLI"/>
</dbReference>
<dbReference type="GO" id="GO:0006261">
    <property type="term" value="P:DNA-templated DNA replication"/>
    <property type="evidence" value="ECO:0007669"/>
    <property type="project" value="InterPro"/>
</dbReference>
<dbReference type="EC" id="2.7.7.7" evidence="2"/>
<evidence type="ECO:0000256" key="4">
    <source>
        <dbReference type="ARBA" id="ARBA00022679"/>
    </source>
</evidence>
<evidence type="ECO:0000256" key="5">
    <source>
        <dbReference type="ARBA" id="ARBA00022695"/>
    </source>
</evidence>
<dbReference type="InterPro" id="IPR019760">
    <property type="entry name" value="DNA-dir_DNA_pol_A_CS"/>
</dbReference>
<evidence type="ECO:0000313" key="13">
    <source>
        <dbReference type="Proteomes" id="UP000004816"/>
    </source>
</evidence>
<evidence type="ECO:0000259" key="11">
    <source>
        <dbReference type="SMART" id="SM00482"/>
    </source>
</evidence>
<dbReference type="Proteomes" id="UP000004816">
    <property type="component" value="Unassembled WGS sequence"/>
</dbReference>
<evidence type="ECO:0000256" key="1">
    <source>
        <dbReference type="ARBA" id="ARBA00007705"/>
    </source>
</evidence>
<dbReference type="InterPro" id="IPR036397">
    <property type="entry name" value="RNaseH_sf"/>
</dbReference>
<dbReference type="Gene3D" id="3.30.70.370">
    <property type="match status" value="1"/>
</dbReference>
<keyword evidence="6" id="KW-0235">DNA replication</keyword>